<accession>A0ABW9AGY8</accession>
<dbReference type="InterPro" id="IPR050570">
    <property type="entry name" value="Cell_wall_metabolism_enzyme"/>
</dbReference>
<keyword evidence="2" id="KW-1185">Reference proteome</keyword>
<dbReference type="Gene3D" id="2.70.70.10">
    <property type="entry name" value="Glucose Permease (Domain IIA)"/>
    <property type="match status" value="1"/>
</dbReference>
<evidence type="ECO:0000313" key="2">
    <source>
        <dbReference type="Proteomes" id="UP001629230"/>
    </source>
</evidence>
<dbReference type="PANTHER" id="PTHR21666">
    <property type="entry name" value="PEPTIDASE-RELATED"/>
    <property type="match status" value="1"/>
</dbReference>
<sequence>MIISPPFLSAAHPQQNDAMTTADAGNTVVPDSDVCTSNMLECAPGNGAYPVSFNLGWHGGAHLKAPIDGTQPASVRAIADGKIVYVRRTDTTHKATLQYRNVRTDDGCVVIRHDTEIGEGDHAKITYYSVYMHMQQVLSSLAVGKKIYRKDLIGTPGQIYGQFPQIHFEIVCDEANLRKMIGRAPGSLGNSPARTDAVYGDMWFFVPRGTKLFANEPHPYREDDSFPAIATLHPQAPLVPAGTSRDLVIRMHYEKDCTLTTYQQNMDLSWSVSGAMPAESEAEYNLFSRATALSRRYTDSSLASITAGMAVPSPSAIFEMIRFGRCINDQLDSGARFNHWRKVKTPDGDGWINLSKAGVRVYSDADFPEWAGWSFVNDDPTPDSLCDSPTVRHWLDVNHSGHVSHADAVGALGVDAIRQRLGRAVCKFPSEWSRSGLEARYNWLKSPHEALSSPLSEADFGKLMDHARDLAFWEDISDPDLPHANEVWHFPPAVFIRHMRTCNWLGVAELAQCLPRRSLTGQISWNEAHQRATVHYKSINMLRRKYLGESTPRLVHFLAQAYIETGILSLINEGGTGHERPYGPFYGRGYLQLTWPSNYDEYGAFRLLPNISGSTYSDSRITATSTHEWSTGAPPRRWFPRYDPARIASNLTDAADSSGMFWVSKHFRGKTNINRAADLGVGPAIVGFISWLINGGVAGYANRQQFAALLRRV</sequence>
<comment type="caution">
    <text evidence="1">The sequence shown here is derived from an EMBL/GenBank/DDBJ whole genome shotgun (WGS) entry which is preliminary data.</text>
</comment>
<protein>
    <submittedName>
        <fullName evidence="1">M23 family metallopeptidase</fullName>
    </submittedName>
</protein>
<dbReference type="SUPFAM" id="SSF53955">
    <property type="entry name" value="Lysozyme-like"/>
    <property type="match status" value="1"/>
</dbReference>
<dbReference type="InterPro" id="IPR011055">
    <property type="entry name" value="Dup_hybrid_motif"/>
</dbReference>
<evidence type="ECO:0000313" key="1">
    <source>
        <dbReference type="EMBL" id="MFL9999876.1"/>
    </source>
</evidence>
<reference evidence="1 2" key="1">
    <citation type="journal article" date="2024" name="Chem. Sci.">
        <title>Discovery of megapolipeptins by genome mining of a Burkholderiales bacteria collection.</title>
        <authorList>
            <person name="Paulo B.S."/>
            <person name="Recchia M.J.J."/>
            <person name="Lee S."/>
            <person name="Fergusson C.H."/>
            <person name="Romanowski S.B."/>
            <person name="Hernandez A."/>
            <person name="Krull N."/>
            <person name="Liu D.Y."/>
            <person name="Cavanagh H."/>
            <person name="Bos A."/>
            <person name="Gray C.A."/>
            <person name="Murphy B.T."/>
            <person name="Linington R.G."/>
            <person name="Eustaquio A.S."/>
        </authorList>
    </citation>
    <scope>NUCLEOTIDE SEQUENCE [LARGE SCALE GENOMIC DNA]</scope>
    <source>
        <strain evidence="1 2">RL17-350-BIC-A</strain>
    </source>
</reference>
<proteinExistence type="predicted"/>
<dbReference type="Proteomes" id="UP001629230">
    <property type="component" value="Unassembled WGS sequence"/>
</dbReference>
<feature type="non-terminal residue" evidence="1">
    <location>
        <position position="713"/>
    </location>
</feature>
<gene>
    <name evidence="1" type="ORF">PQR57_02470</name>
</gene>
<dbReference type="RefSeq" id="WP_408175387.1">
    <property type="nucleotide sequence ID" value="NZ_JAQQEZ010000002.1"/>
</dbReference>
<dbReference type="InterPro" id="IPR023346">
    <property type="entry name" value="Lysozyme-like_dom_sf"/>
</dbReference>
<dbReference type="EMBL" id="JAQQEZ010000002">
    <property type="protein sequence ID" value="MFL9999876.1"/>
    <property type="molecule type" value="Genomic_DNA"/>
</dbReference>
<dbReference type="CDD" id="cd12797">
    <property type="entry name" value="M23_peptidase"/>
    <property type="match status" value="1"/>
</dbReference>
<dbReference type="Gene3D" id="1.10.530.10">
    <property type="match status" value="1"/>
</dbReference>
<dbReference type="SUPFAM" id="SSF51261">
    <property type="entry name" value="Duplicated hybrid motif"/>
    <property type="match status" value="1"/>
</dbReference>
<name>A0ABW9AGY8_9BURK</name>
<dbReference type="PANTHER" id="PTHR21666:SF290">
    <property type="entry name" value="PEPTIDASE M23 DOMAIN PROTEIN"/>
    <property type="match status" value="1"/>
</dbReference>
<organism evidence="1 2">
    <name type="scientific">Paraburkholderia dipogonis</name>
    <dbReference type="NCBI Taxonomy" id="1211383"/>
    <lineage>
        <taxon>Bacteria</taxon>
        <taxon>Pseudomonadati</taxon>
        <taxon>Pseudomonadota</taxon>
        <taxon>Betaproteobacteria</taxon>
        <taxon>Burkholderiales</taxon>
        <taxon>Burkholderiaceae</taxon>
        <taxon>Paraburkholderia</taxon>
    </lineage>
</organism>